<dbReference type="EMBL" id="DS022246">
    <property type="protein sequence ID" value="EWG42618.1"/>
    <property type="molecule type" value="Genomic_DNA"/>
</dbReference>
<dbReference type="EMBL" id="CM000581">
    <property type="protein sequence ID" value="EWG42618.1"/>
    <property type="molecule type" value="Genomic_DNA"/>
</dbReference>
<dbReference type="RefSeq" id="XP_018748809.1">
    <property type="nucleotide sequence ID" value="XM_018892167.1"/>
</dbReference>
<feature type="coiled-coil region" evidence="1">
    <location>
        <begin position="462"/>
        <end position="514"/>
    </location>
</feature>
<evidence type="ECO:0000256" key="2">
    <source>
        <dbReference type="SAM" id="MobiDB-lite"/>
    </source>
</evidence>
<organism evidence="3 4">
    <name type="scientific">Gibberella moniliformis (strain M3125 / FGSC 7600)</name>
    <name type="common">Maize ear and stalk rot fungus</name>
    <name type="synonym">Fusarium verticillioides</name>
    <dbReference type="NCBI Taxonomy" id="334819"/>
    <lineage>
        <taxon>Eukaryota</taxon>
        <taxon>Fungi</taxon>
        <taxon>Dikarya</taxon>
        <taxon>Ascomycota</taxon>
        <taxon>Pezizomycotina</taxon>
        <taxon>Sordariomycetes</taxon>
        <taxon>Hypocreomycetidae</taxon>
        <taxon>Hypocreales</taxon>
        <taxon>Nectriaceae</taxon>
        <taxon>Fusarium</taxon>
        <taxon>Fusarium fujikuroi species complex</taxon>
    </lineage>
</organism>
<dbReference type="VEuPathDB" id="FungiDB:FVEG_04379"/>
<feature type="compositionally biased region" description="Polar residues" evidence="2">
    <location>
        <begin position="233"/>
        <end position="243"/>
    </location>
</feature>
<evidence type="ECO:0000313" key="4">
    <source>
        <dbReference type="Proteomes" id="UP000009096"/>
    </source>
</evidence>
<name>W7LTS6_GIBM7</name>
<feature type="compositionally biased region" description="Polar residues" evidence="2">
    <location>
        <begin position="121"/>
        <end position="133"/>
    </location>
</feature>
<feature type="region of interest" description="Disordered" evidence="2">
    <location>
        <begin position="217"/>
        <end position="300"/>
    </location>
</feature>
<protein>
    <submittedName>
        <fullName evidence="3">Uncharacterized protein</fullName>
    </submittedName>
</protein>
<keyword evidence="1" id="KW-0175">Coiled coil</keyword>
<proteinExistence type="predicted"/>
<dbReference type="Proteomes" id="UP000009096">
    <property type="component" value="Chromosome 4"/>
</dbReference>
<dbReference type="AlphaFoldDB" id="W7LTS6"/>
<dbReference type="KEGG" id="fvr:FVEG_04379"/>
<keyword evidence="4" id="KW-1185">Reference proteome</keyword>
<feature type="compositionally biased region" description="Basic and acidic residues" evidence="2">
    <location>
        <begin position="284"/>
        <end position="294"/>
    </location>
</feature>
<dbReference type="GeneID" id="30062449"/>
<gene>
    <name evidence="3" type="ORF">FVEG_04379</name>
</gene>
<sequence>MAKAFFNPPLQPPATWYQPSPFRQGTNMYPAMYVPTDYNGHNTSTPNWTWTIGNCGPPSNMQSNLLTIRETKRGEPPIAGFPVCVGESALNFTSQSPAADLQGQMVKRPNKADKSGGEEMCSSTPLTNVSSTHAKQERSTVELSKDSLKHLQEKKDTLGWIISTKDTSTVLSPSLPIYSPESSSCSLETMPRHFVPGESLEESRALVMELFRTLSRQDCGSSSDELSPAEGSPNHSRYSSTPLTDGTGTSPKSGTTTSISNFERNLKRSLPERDGSFQEGDGDEPPRKESRPDKNPSSSEAIASLQGRLQMPCPVQQPQKCQGTNATISELLRSLETKHRIVICKDCCTQVNVPEEARKPENARKRHKLETCEPRCIGTTCTGTASDGAPYHRRTENCPTWQSLPSETRWSFIWGLINPGENPPDPDFYNGVGYEHNTTRRPCKQQSRPRGADICDALMRDIEERDKRRVSLEADLEAEKKRNAQLEEKHKKRITSLENIIEALLERLEENNVKVPNSLQKRLQDECPGVFCEPVVQLISKRSQAPPTPSSTLKDGTGELRQSQLNQPTTAILQPPLFSSAGPEDGYSQPFDFDLSGELFTNFNYTDGVLVDPSQQLPGGMA</sequence>
<evidence type="ECO:0000313" key="3">
    <source>
        <dbReference type="EMBL" id="EWG42618.1"/>
    </source>
</evidence>
<reference evidence="3 4" key="1">
    <citation type="journal article" date="2010" name="Nature">
        <title>Comparative genomics reveals mobile pathogenicity chromosomes in Fusarium.</title>
        <authorList>
            <person name="Ma L.J."/>
            <person name="van der Does H.C."/>
            <person name="Borkovich K.A."/>
            <person name="Coleman J.J."/>
            <person name="Daboussi M.J."/>
            <person name="Di Pietro A."/>
            <person name="Dufresne M."/>
            <person name="Freitag M."/>
            <person name="Grabherr M."/>
            <person name="Henrissat B."/>
            <person name="Houterman P.M."/>
            <person name="Kang S."/>
            <person name="Shim W.B."/>
            <person name="Woloshuk C."/>
            <person name="Xie X."/>
            <person name="Xu J.R."/>
            <person name="Antoniw J."/>
            <person name="Baker S.E."/>
            <person name="Bluhm B.H."/>
            <person name="Breakspear A."/>
            <person name="Brown D.W."/>
            <person name="Butchko R.A."/>
            <person name="Chapman S."/>
            <person name="Coulson R."/>
            <person name="Coutinho P.M."/>
            <person name="Danchin E.G."/>
            <person name="Diener A."/>
            <person name="Gale L.R."/>
            <person name="Gardiner D.M."/>
            <person name="Goff S."/>
            <person name="Hammond-Kosack K.E."/>
            <person name="Hilburn K."/>
            <person name="Hua-Van A."/>
            <person name="Jonkers W."/>
            <person name="Kazan K."/>
            <person name="Kodira C.D."/>
            <person name="Koehrsen M."/>
            <person name="Kumar L."/>
            <person name="Lee Y.H."/>
            <person name="Li L."/>
            <person name="Manners J.M."/>
            <person name="Miranda-Saavedra D."/>
            <person name="Mukherjee M."/>
            <person name="Park G."/>
            <person name="Park J."/>
            <person name="Park S.Y."/>
            <person name="Proctor R.H."/>
            <person name="Regev A."/>
            <person name="Ruiz-Roldan M.C."/>
            <person name="Sain D."/>
            <person name="Sakthikumar S."/>
            <person name="Sykes S."/>
            <person name="Schwartz D.C."/>
            <person name="Turgeon B.G."/>
            <person name="Wapinski I."/>
            <person name="Yoder O."/>
            <person name="Young S."/>
            <person name="Zeng Q."/>
            <person name="Zhou S."/>
            <person name="Galagan J."/>
            <person name="Cuomo C.A."/>
            <person name="Kistler H.C."/>
            <person name="Rep M."/>
        </authorList>
    </citation>
    <scope>NUCLEOTIDE SEQUENCE [LARGE SCALE GENOMIC DNA]</scope>
    <source>
        <strain evidence="4">M3125 / FGSC 7600</strain>
    </source>
</reference>
<feature type="region of interest" description="Disordered" evidence="2">
    <location>
        <begin position="104"/>
        <end position="141"/>
    </location>
</feature>
<evidence type="ECO:0000256" key="1">
    <source>
        <dbReference type="SAM" id="Coils"/>
    </source>
</evidence>
<feature type="compositionally biased region" description="Basic and acidic residues" evidence="2">
    <location>
        <begin position="264"/>
        <end position="276"/>
    </location>
</feature>
<dbReference type="OrthoDB" id="5102921at2759"/>
<accession>W7LTS6</accession>
<feature type="compositionally biased region" description="Low complexity" evidence="2">
    <location>
        <begin position="244"/>
        <end position="258"/>
    </location>
</feature>